<dbReference type="AlphaFoldDB" id="A0A9P1N759"/>
<dbReference type="EMBL" id="CANHGI010000005">
    <property type="protein sequence ID" value="CAI5450297.1"/>
    <property type="molecule type" value="Genomic_DNA"/>
</dbReference>
<evidence type="ECO:0000313" key="3">
    <source>
        <dbReference type="Proteomes" id="UP001152747"/>
    </source>
</evidence>
<feature type="transmembrane region" description="Helical" evidence="1">
    <location>
        <begin position="12"/>
        <end position="36"/>
    </location>
</feature>
<sequence length="180" mass="19936">MGVIGLTAIEVLAYCLGAGLVLAIFVVVCNCVTTCYDTLKYRAKKSKIEKLPDDYVDEIHQLLARNRNFGAKNGNCVVLEGNEPNIEYIEDTRLSSSSQQQIFAPKSLQHRILRQITEEDTIHNTNTNSSSNSTVSLGPDANFKEKHCCVDLREKRESVDFGGDAENKAKNLGKAKQLTI</sequence>
<reference evidence="2" key="1">
    <citation type="submission" date="2022-11" db="EMBL/GenBank/DDBJ databases">
        <authorList>
            <person name="Kikuchi T."/>
        </authorList>
    </citation>
    <scope>NUCLEOTIDE SEQUENCE</scope>
    <source>
        <strain evidence="2">PS1010</strain>
    </source>
</reference>
<evidence type="ECO:0000256" key="1">
    <source>
        <dbReference type="SAM" id="Phobius"/>
    </source>
</evidence>
<dbReference type="OrthoDB" id="5836124at2759"/>
<dbReference type="Proteomes" id="UP001152747">
    <property type="component" value="Unassembled WGS sequence"/>
</dbReference>
<protein>
    <submittedName>
        <fullName evidence="2">Uncharacterized protein</fullName>
    </submittedName>
</protein>
<keyword evidence="1" id="KW-0812">Transmembrane</keyword>
<organism evidence="2 3">
    <name type="scientific">Caenorhabditis angaria</name>
    <dbReference type="NCBI Taxonomy" id="860376"/>
    <lineage>
        <taxon>Eukaryota</taxon>
        <taxon>Metazoa</taxon>
        <taxon>Ecdysozoa</taxon>
        <taxon>Nematoda</taxon>
        <taxon>Chromadorea</taxon>
        <taxon>Rhabditida</taxon>
        <taxon>Rhabditina</taxon>
        <taxon>Rhabditomorpha</taxon>
        <taxon>Rhabditoidea</taxon>
        <taxon>Rhabditidae</taxon>
        <taxon>Peloderinae</taxon>
        <taxon>Caenorhabditis</taxon>
    </lineage>
</organism>
<name>A0A9P1N759_9PELO</name>
<accession>A0A9P1N759</accession>
<comment type="caution">
    <text evidence="2">The sequence shown here is derived from an EMBL/GenBank/DDBJ whole genome shotgun (WGS) entry which is preliminary data.</text>
</comment>
<gene>
    <name evidence="2" type="ORF">CAMP_LOCUS12934</name>
</gene>
<keyword evidence="3" id="KW-1185">Reference proteome</keyword>
<keyword evidence="1" id="KW-1133">Transmembrane helix</keyword>
<evidence type="ECO:0000313" key="2">
    <source>
        <dbReference type="EMBL" id="CAI5450297.1"/>
    </source>
</evidence>
<keyword evidence="1" id="KW-0472">Membrane</keyword>
<proteinExistence type="predicted"/>